<keyword evidence="3" id="KW-1185">Reference proteome</keyword>
<evidence type="ECO:0000256" key="1">
    <source>
        <dbReference type="SAM" id="Phobius"/>
    </source>
</evidence>
<feature type="transmembrane region" description="Helical" evidence="1">
    <location>
        <begin position="60"/>
        <end position="79"/>
    </location>
</feature>
<gene>
    <name evidence="2" type="ORF">Pan44_54120</name>
</gene>
<reference evidence="2 3" key="1">
    <citation type="submission" date="2019-02" db="EMBL/GenBank/DDBJ databases">
        <title>Deep-cultivation of Planctomycetes and their phenomic and genomic characterization uncovers novel biology.</title>
        <authorList>
            <person name="Wiegand S."/>
            <person name="Jogler M."/>
            <person name="Boedeker C."/>
            <person name="Pinto D."/>
            <person name="Vollmers J."/>
            <person name="Rivas-Marin E."/>
            <person name="Kohn T."/>
            <person name="Peeters S.H."/>
            <person name="Heuer A."/>
            <person name="Rast P."/>
            <person name="Oberbeckmann S."/>
            <person name="Bunk B."/>
            <person name="Jeske O."/>
            <person name="Meyerdierks A."/>
            <person name="Storesund J.E."/>
            <person name="Kallscheuer N."/>
            <person name="Luecker S."/>
            <person name="Lage O.M."/>
            <person name="Pohl T."/>
            <person name="Merkel B.J."/>
            <person name="Hornburger P."/>
            <person name="Mueller R.-W."/>
            <person name="Bruemmer F."/>
            <person name="Labrenz M."/>
            <person name="Spormann A.M."/>
            <person name="Op den Camp H."/>
            <person name="Overmann J."/>
            <person name="Amann R."/>
            <person name="Jetten M.S.M."/>
            <person name="Mascher T."/>
            <person name="Medema M.H."/>
            <person name="Devos D.P."/>
            <person name="Kaster A.-K."/>
            <person name="Ovreas L."/>
            <person name="Rohde M."/>
            <person name="Galperin M.Y."/>
            <person name="Jogler C."/>
        </authorList>
    </citation>
    <scope>NUCLEOTIDE SEQUENCE [LARGE SCALE GENOMIC DNA]</scope>
    <source>
        <strain evidence="2 3">Pan44</strain>
    </source>
</reference>
<keyword evidence="1" id="KW-1133">Transmembrane helix</keyword>
<feature type="transmembrane region" description="Helical" evidence="1">
    <location>
        <begin position="21"/>
        <end position="40"/>
    </location>
</feature>
<keyword evidence="1" id="KW-0812">Transmembrane</keyword>
<keyword evidence="1" id="KW-0472">Membrane</keyword>
<accession>A0A517SMI4</accession>
<organism evidence="2 3">
    <name type="scientific">Caulifigura coniformis</name>
    <dbReference type="NCBI Taxonomy" id="2527983"/>
    <lineage>
        <taxon>Bacteria</taxon>
        <taxon>Pseudomonadati</taxon>
        <taxon>Planctomycetota</taxon>
        <taxon>Planctomycetia</taxon>
        <taxon>Planctomycetales</taxon>
        <taxon>Planctomycetaceae</taxon>
        <taxon>Caulifigura</taxon>
    </lineage>
</organism>
<name>A0A517SMI4_9PLAN</name>
<dbReference type="RefSeq" id="WP_145034697.1">
    <property type="nucleotide sequence ID" value="NZ_CP036271.1"/>
</dbReference>
<protein>
    <submittedName>
        <fullName evidence="2">Uncharacterized protein</fullName>
    </submittedName>
</protein>
<dbReference type="AlphaFoldDB" id="A0A517SMI4"/>
<dbReference type="EMBL" id="CP036271">
    <property type="protein sequence ID" value="QDT57344.1"/>
    <property type="molecule type" value="Genomic_DNA"/>
</dbReference>
<dbReference type="Proteomes" id="UP000315700">
    <property type="component" value="Chromosome"/>
</dbReference>
<evidence type="ECO:0000313" key="3">
    <source>
        <dbReference type="Proteomes" id="UP000315700"/>
    </source>
</evidence>
<proteinExistence type="predicted"/>
<evidence type="ECO:0000313" key="2">
    <source>
        <dbReference type="EMBL" id="QDT57344.1"/>
    </source>
</evidence>
<dbReference type="KEGG" id="ccos:Pan44_54120"/>
<dbReference type="InParanoid" id="A0A517SMI4"/>
<sequence length="98" mass="10828">MNDAPTYRRTLMHCFQLSMKWTTIIYAAILGTALLIPATYRDPLNSWDKLGSAVGGLVVLWLWGLVGAALVSPLAHALARRRRLQASGKADNPDQRSH</sequence>